<dbReference type="Gene3D" id="3.30.70.1060">
    <property type="entry name" value="Dimeric alpha+beta barrel"/>
    <property type="match status" value="1"/>
</dbReference>
<proteinExistence type="predicted"/>
<dbReference type="PANTHER" id="PTHR35174">
    <property type="entry name" value="BLL7171 PROTEIN-RELATED"/>
    <property type="match status" value="1"/>
</dbReference>
<feature type="domain" description="YCII-related" evidence="1">
    <location>
        <begin position="1"/>
        <end position="92"/>
    </location>
</feature>
<protein>
    <submittedName>
        <fullName evidence="2">YCII-related domain protein</fullName>
    </submittedName>
</protein>
<evidence type="ECO:0000259" key="1">
    <source>
        <dbReference type="Pfam" id="PF03795"/>
    </source>
</evidence>
<dbReference type="SUPFAM" id="SSF54909">
    <property type="entry name" value="Dimeric alpha+beta barrel"/>
    <property type="match status" value="1"/>
</dbReference>
<dbReference type="Pfam" id="PF03795">
    <property type="entry name" value="YCII"/>
    <property type="match status" value="1"/>
</dbReference>
<evidence type="ECO:0000313" key="2">
    <source>
        <dbReference type="EMBL" id="OIQ82559.1"/>
    </source>
</evidence>
<comment type="caution">
    <text evidence="2">The sequence shown here is derived from an EMBL/GenBank/DDBJ whole genome shotgun (WGS) entry which is preliminary data.</text>
</comment>
<dbReference type="InterPro" id="IPR005545">
    <property type="entry name" value="YCII"/>
</dbReference>
<sequence length="108" mass="11896">MKYLISVIDDKSRSGTSDEMAAIDEFNDQLRLDGHWVFAGGLDSPSTATVIDNRGEKTVSTDGPLIESKDYFSGFWIIEATDIDLARKLAAEGSKSCNRRVELRPLLG</sequence>
<dbReference type="InterPro" id="IPR011008">
    <property type="entry name" value="Dimeric_a/b-barrel"/>
</dbReference>
<accession>A0A1J5QRP7</accession>
<reference evidence="2" key="1">
    <citation type="submission" date="2016-10" db="EMBL/GenBank/DDBJ databases">
        <title>Sequence of Gallionella enrichment culture.</title>
        <authorList>
            <person name="Poehlein A."/>
            <person name="Muehling M."/>
            <person name="Daniel R."/>
        </authorList>
    </citation>
    <scope>NUCLEOTIDE SEQUENCE</scope>
</reference>
<name>A0A1J5QRP7_9ZZZZ</name>
<dbReference type="EMBL" id="MLJW01000791">
    <property type="protein sequence ID" value="OIQ82559.1"/>
    <property type="molecule type" value="Genomic_DNA"/>
</dbReference>
<gene>
    <name evidence="2" type="ORF">GALL_356580</name>
</gene>
<dbReference type="PANTHER" id="PTHR35174:SF3">
    <property type="entry name" value="BLL7171 PROTEIN"/>
    <property type="match status" value="1"/>
</dbReference>
<organism evidence="2">
    <name type="scientific">mine drainage metagenome</name>
    <dbReference type="NCBI Taxonomy" id="410659"/>
    <lineage>
        <taxon>unclassified sequences</taxon>
        <taxon>metagenomes</taxon>
        <taxon>ecological metagenomes</taxon>
    </lineage>
</organism>
<dbReference type="AlphaFoldDB" id="A0A1J5QRP7"/>